<dbReference type="GO" id="GO:0004523">
    <property type="term" value="F:RNA-DNA hybrid ribonuclease activity"/>
    <property type="evidence" value="ECO:0007669"/>
    <property type="project" value="InterPro"/>
</dbReference>
<sequence>MFLLRIMRCFLVRTSMSIEVFTFVVNILLKSLYKMFEKISGIKSASFPFTYLGGNIFQGRTKICHFDNILFKIDQRLAGWKNKFLNPGGRITLINSVITALPLYHMANAIIPKTILKTIEQKCSKFLWYNADFEKRQIWRKWNKMTYPTKENGLGFRDLFTIQNCFYLKCWWKIANKTGLWGLWVSKLKNPSNSYMWKGLQSVKHTFDSLTTLVVCNGHSSFWSSNWTEFGRLTNYWHTEEVWHPQITIRKAFSHPTFFQDIQKNMPDYIINNVTTIAHHFSKHRDTIVWTPTPDGSYSFKSANDETRPKKPTDILTSHIWNRNIPTKISHPLQPFQEHLLRFGKHGPFKCPFCNNFDTQHHCYISCEFSSNLWPHFGNLFNITYTNLDPIYTVLHRRFSAHDEFQNLKSQVAIYICWTIWKWRNYYLYDDKILPISEAINYINKELRDASVAFPIITSCSSPPLNDIKLINLKVKPRKGSLQSASWAKLPIDFIKINIAFTKFRDNKTTIGLIIRDDHGHPLHYMSAASQLDNATANTCDILINLKGYLTEENHSNVIDECENSEVIQTLKGRERPRWKEIANLEAFKEVFQNSNFCFTHIKKPCNRAASFIAKYFDAFDCNPNIYSKFVGIVKFDAISYPYIVNSGRYWL</sequence>
<protein>
    <recommendedName>
        <fullName evidence="1">RNase H type-1 domain-containing protein</fullName>
    </recommendedName>
</protein>
<reference evidence="2" key="1">
    <citation type="submission" date="2022-07" db="EMBL/GenBank/DDBJ databases">
        <authorList>
            <person name="Macas J."/>
            <person name="Novak P."/>
            <person name="Neumann P."/>
        </authorList>
    </citation>
    <scope>NUCLEOTIDE SEQUENCE</scope>
</reference>
<comment type="caution">
    <text evidence="2">The sequence shown here is derived from an EMBL/GenBank/DDBJ whole genome shotgun (WGS) entry which is preliminary data.</text>
</comment>
<dbReference type="InterPro" id="IPR002156">
    <property type="entry name" value="RNaseH_domain"/>
</dbReference>
<evidence type="ECO:0000259" key="1">
    <source>
        <dbReference type="Pfam" id="PF13456"/>
    </source>
</evidence>
<dbReference type="PANTHER" id="PTHR33116:SF78">
    <property type="entry name" value="OS12G0587133 PROTEIN"/>
    <property type="match status" value="1"/>
</dbReference>
<dbReference type="AlphaFoldDB" id="A0AAV0F9L4"/>
<organism evidence="2 3">
    <name type="scientific">Cuscuta epithymum</name>
    <dbReference type="NCBI Taxonomy" id="186058"/>
    <lineage>
        <taxon>Eukaryota</taxon>
        <taxon>Viridiplantae</taxon>
        <taxon>Streptophyta</taxon>
        <taxon>Embryophyta</taxon>
        <taxon>Tracheophyta</taxon>
        <taxon>Spermatophyta</taxon>
        <taxon>Magnoliopsida</taxon>
        <taxon>eudicotyledons</taxon>
        <taxon>Gunneridae</taxon>
        <taxon>Pentapetalae</taxon>
        <taxon>asterids</taxon>
        <taxon>lamiids</taxon>
        <taxon>Solanales</taxon>
        <taxon>Convolvulaceae</taxon>
        <taxon>Cuscuteae</taxon>
        <taxon>Cuscuta</taxon>
        <taxon>Cuscuta subgen. Cuscuta</taxon>
    </lineage>
</organism>
<name>A0AAV0F9L4_9ASTE</name>
<dbReference type="PANTHER" id="PTHR33116">
    <property type="entry name" value="REVERSE TRANSCRIPTASE ZINC-BINDING DOMAIN-CONTAINING PROTEIN-RELATED-RELATED"/>
    <property type="match status" value="1"/>
</dbReference>
<evidence type="ECO:0000313" key="3">
    <source>
        <dbReference type="Proteomes" id="UP001152523"/>
    </source>
</evidence>
<proteinExistence type="predicted"/>
<dbReference type="EMBL" id="CAMAPF010000968">
    <property type="protein sequence ID" value="CAH9132230.1"/>
    <property type="molecule type" value="Genomic_DNA"/>
</dbReference>
<gene>
    <name evidence="2" type="ORF">CEPIT_LOCUS32011</name>
</gene>
<evidence type="ECO:0000313" key="2">
    <source>
        <dbReference type="EMBL" id="CAH9132230.1"/>
    </source>
</evidence>
<accession>A0AAV0F9L4</accession>
<keyword evidence="3" id="KW-1185">Reference proteome</keyword>
<dbReference type="Proteomes" id="UP001152523">
    <property type="component" value="Unassembled WGS sequence"/>
</dbReference>
<dbReference type="Pfam" id="PF13456">
    <property type="entry name" value="RVT_3"/>
    <property type="match status" value="1"/>
</dbReference>
<feature type="domain" description="RNase H type-1" evidence="1">
    <location>
        <begin position="503"/>
        <end position="615"/>
    </location>
</feature>
<dbReference type="GO" id="GO:0003676">
    <property type="term" value="F:nucleic acid binding"/>
    <property type="evidence" value="ECO:0007669"/>
    <property type="project" value="InterPro"/>
</dbReference>